<reference evidence="7" key="2">
    <citation type="submission" date="2021-04" db="EMBL/GenBank/DDBJ databases">
        <title>Brevibacillus composti FJAT-54423, complete genome.</title>
        <authorList>
            <person name="Tang R."/>
        </authorList>
    </citation>
    <scope>NUCLEOTIDE SEQUENCE</scope>
    <source>
        <strain evidence="7">FJAT-54424</strain>
    </source>
</reference>
<dbReference type="EMBL" id="CP073708">
    <property type="protein sequence ID" value="QUO40999.1"/>
    <property type="molecule type" value="Genomic_DNA"/>
</dbReference>
<dbReference type="Proteomes" id="UP000595847">
    <property type="component" value="Chromosome"/>
</dbReference>
<dbReference type="GO" id="GO:0016887">
    <property type="term" value="F:ATP hydrolysis activity"/>
    <property type="evidence" value="ECO:0007669"/>
    <property type="project" value="InterPro"/>
</dbReference>
<evidence type="ECO:0000313" key="7">
    <source>
        <dbReference type="EMBL" id="QUO40999.1"/>
    </source>
</evidence>
<dbReference type="Gene3D" id="3.40.50.300">
    <property type="entry name" value="P-loop containing nucleotide triphosphate hydrolases"/>
    <property type="match status" value="2"/>
</dbReference>
<dbReference type="RefSeq" id="WP_198827511.1">
    <property type="nucleotide sequence ID" value="NZ_CP066308.1"/>
</dbReference>
<feature type="domain" description="Rad50/SbcC-type AAA" evidence="5">
    <location>
        <begin position="5"/>
        <end position="254"/>
    </location>
</feature>
<dbReference type="Pfam" id="PF13476">
    <property type="entry name" value="AAA_23"/>
    <property type="match status" value="1"/>
</dbReference>
<gene>
    <name evidence="6" type="ORF">JD108_18955</name>
    <name evidence="7" type="ORF">KDJ56_18890</name>
</gene>
<organism evidence="6 8">
    <name type="scientific">Brevibacillus composti</name>
    <dbReference type="NCBI Taxonomy" id="2796470"/>
    <lineage>
        <taxon>Bacteria</taxon>
        <taxon>Bacillati</taxon>
        <taxon>Bacillota</taxon>
        <taxon>Bacilli</taxon>
        <taxon>Bacillales</taxon>
        <taxon>Paenibacillaceae</taxon>
        <taxon>Brevibacillus</taxon>
    </lineage>
</organism>
<feature type="coiled-coil region" evidence="4">
    <location>
        <begin position="197"/>
        <end position="280"/>
    </location>
</feature>
<evidence type="ECO:0000256" key="4">
    <source>
        <dbReference type="SAM" id="Coils"/>
    </source>
</evidence>
<name>A0A7T5EJR2_9BACL</name>
<protein>
    <recommendedName>
        <fullName evidence="3">Nuclease SbcCD subunit C</fullName>
    </recommendedName>
</protein>
<feature type="coiled-coil region" evidence="4">
    <location>
        <begin position="362"/>
        <end position="424"/>
    </location>
</feature>
<keyword evidence="4" id="KW-0175">Coiled coil</keyword>
<dbReference type="KEGG" id="bcop:JD108_18955"/>
<evidence type="ECO:0000313" key="9">
    <source>
        <dbReference type="Proteomes" id="UP000677234"/>
    </source>
</evidence>
<feature type="coiled-coil region" evidence="4">
    <location>
        <begin position="542"/>
        <end position="576"/>
    </location>
</feature>
<evidence type="ECO:0000256" key="1">
    <source>
        <dbReference type="ARBA" id="ARBA00006930"/>
    </source>
</evidence>
<comment type="similarity">
    <text evidence="1">Belongs to the SMC family. SbcC subfamily.</text>
</comment>
<dbReference type="SUPFAM" id="SSF52540">
    <property type="entry name" value="P-loop containing nucleoside triphosphate hydrolases"/>
    <property type="match status" value="1"/>
</dbReference>
<dbReference type="PANTHER" id="PTHR32114:SF2">
    <property type="entry name" value="ABC TRANSPORTER ABCH.3"/>
    <property type="match status" value="1"/>
</dbReference>
<keyword evidence="9" id="KW-1185">Reference proteome</keyword>
<evidence type="ECO:0000313" key="8">
    <source>
        <dbReference type="Proteomes" id="UP000595847"/>
    </source>
</evidence>
<feature type="coiled-coil region" evidence="4">
    <location>
        <begin position="955"/>
        <end position="982"/>
    </location>
</feature>
<sequence>MKPIRLRLAGLHSYREMQEIDFEKLCEAGLFGIFGPTGSGKSTILDAITLSLYGQVVRSGGGSHPKEVLNQLEQRVTVSFTFELGADEKRQRYTVEREFGRNKNGNWKQPEARLIRHAADPEEEDAVLESKATSVTSAVESLIGLTLQDFTRAVVLPQGQFSRFLTLKGSDRNEMLQRMFHLHIYGEKLSERVRACLDAVRERIHQLELEKAALGEAGPEALEAARQTWEEAAEKERSFAQQRDSMEKTLRQLEQLYRWQGELEEVRVRLSEQLARQEEAAGWERLYGQLEASVRLWPQVEQYDRLDTEWSGKAAELEASRQKQEEVRSAHQLAEEAYLHSQSALQREEPLLIERKSRLIQAIEWEDELQTLRQEWNKLEEEWQGIAQELPLLEVQLSRDKELLARWDQERAELDKALAEVQVKPEWRERIHALRDSKQHWERIETQRRELAGEREAVFTEQTKSAAEREAARLALDESSAALAEVRAKLAELDEHPPMSDSEWQELLDTLSHMKQWGRQWREQEQALAAWEEGWRELAAQRELAAARLLHAERALKEAEAALGERQTLREKLRSEWEHYQEANMARLLRDRLTEGEACPVCGSAHHPWRDEADGEAATVSADSQIGERLRQQIRETEEGIRLAEQQVRAASEAWHQAKGDIAVLDQRASDLQEERSRVDQRIREIRAECKARGELWAAADIGELLQVYQREERRFKEESEKREAFRASREALQKTVEEWREKEAEHRHLLERRTLLCEQQAQRAAELSRKIEEISAQAEEAKRRLDQLRGEIPYEEIDTFWQALGQRDRKASELQKIRSDKEVQHQKLQGAYQEAVTRHTALQSQETILRERLDERKRLWLQKHQQWQERTGGQPAREQLALVERSLEQLRASLGEAEARRKQAAEAREEVQNQVLKLTENYAHLTRQRAEAWEHLNRALAESGLGTVEQAGELYRQREQRELLKERLNQYQSELARLRYDEERLLTALDGRSVSEEEWQAAKLAWEEAESGHQTAKEQVAVSRQAWLTVEQNHEKWVALQARLDEETDEQSRLEELKKLLEGKAFVQFIAEEKLVSIARDASYHLMRMTKNRYALEIGDGGEFVLRDEGAGGMRRPISTLSGGETFLTSLSLALALSMEIQMRGGRLEFFFLDEGFGTLDPELLEVVMDALERLRMDDFTIGVISHVPDIRVRMPRRLIITPAEPMGEGSKIRMETE</sequence>
<dbReference type="GO" id="GO:0006302">
    <property type="term" value="P:double-strand break repair"/>
    <property type="evidence" value="ECO:0007669"/>
    <property type="project" value="InterPro"/>
</dbReference>
<reference evidence="6 8" key="1">
    <citation type="submission" date="2020-12" db="EMBL/GenBank/DDBJ databases">
        <title>strain FJAT-54423T represents a novel species of the genus Brevibacillus.</title>
        <authorList>
            <person name="Tang R."/>
        </authorList>
    </citation>
    <scope>NUCLEOTIDE SEQUENCE [LARGE SCALE GENOMIC DNA]</scope>
    <source>
        <strain evidence="6 8">FJAT-54423</strain>
    </source>
</reference>
<evidence type="ECO:0000256" key="3">
    <source>
        <dbReference type="ARBA" id="ARBA00013368"/>
    </source>
</evidence>
<dbReference type="Proteomes" id="UP000677234">
    <property type="component" value="Chromosome"/>
</dbReference>
<dbReference type="InterPro" id="IPR038729">
    <property type="entry name" value="Rad50/SbcC_AAA"/>
</dbReference>
<dbReference type="Pfam" id="PF13558">
    <property type="entry name" value="SbcC_Walker_B"/>
    <property type="match status" value="1"/>
</dbReference>
<dbReference type="PANTHER" id="PTHR32114">
    <property type="entry name" value="ABC TRANSPORTER ABCH.3"/>
    <property type="match status" value="1"/>
</dbReference>
<dbReference type="InterPro" id="IPR027417">
    <property type="entry name" value="P-loop_NTPase"/>
</dbReference>
<proteinExistence type="inferred from homology"/>
<evidence type="ECO:0000256" key="2">
    <source>
        <dbReference type="ARBA" id="ARBA00011322"/>
    </source>
</evidence>
<evidence type="ECO:0000259" key="5">
    <source>
        <dbReference type="Pfam" id="PF13476"/>
    </source>
</evidence>
<dbReference type="AlphaFoldDB" id="A0A7T5EJR2"/>
<dbReference type="EMBL" id="CP066308">
    <property type="protein sequence ID" value="QQE73915.1"/>
    <property type="molecule type" value="Genomic_DNA"/>
</dbReference>
<evidence type="ECO:0000313" key="6">
    <source>
        <dbReference type="EMBL" id="QQE73915.1"/>
    </source>
</evidence>
<comment type="subunit">
    <text evidence="2">Heterodimer of SbcC and SbcD.</text>
</comment>
<feature type="coiled-coil region" evidence="4">
    <location>
        <begin position="627"/>
        <end position="689"/>
    </location>
</feature>
<feature type="coiled-coil region" evidence="4">
    <location>
        <begin position="723"/>
        <end position="792"/>
    </location>
</feature>
<feature type="coiled-coil region" evidence="4">
    <location>
        <begin position="881"/>
        <end position="929"/>
    </location>
</feature>
<accession>A0A7T5EJR2</accession>